<dbReference type="AlphaFoldDB" id="A0A350NZ55"/>
<protein>
    <submittedName>
        <fullName evidence="1">Uncharacterized protein</fullName>
    </submittedName>
</protein>
<name>A0A350NZ55_9ALTE</name>
<proteinExistence type="predicted"/>
<sequence length="187" mass="19809">MKSCLVRDFNTDGIDNEGRGTVISCTVQTDFRKSAGRGIFANNVYNSIFHNNSGADLTVGIRGATAVKHCISYGVDGDDDFTGTETNCFGFSEVDDGFTLPFFDESANNFKPVKSSRAYDGGAASVTGSSFELINDLSGRTIDHSKVSIGCFQYSWPGGSKVNAVSQAQISKIAGIASTLVAKTIGR</sequence>
<accession>A0A350NZ55</accession>
<dbReference type="EMBL" id="DNAN01000040">
    <property type="protein sequence ID" value="HAW74322.1"/>
    <property type="molecule type" value="Genomic_DNA"/>
</dbReference>
<evidence type="ECO:0000313" key="1">
    <source>
        <dbReference type="EMBL" id="HAW74322.1"/>
    </source>
</evidence>
<evidence type="ECO:0000313" key="2">
    <source>
        <dbReference type="Proteomes" id="UP000263517"/>
    </source>
</evidence>
<organism evidence="1 2">
    <name type="scientific">Alteromonas australica</name>
    <dbReference type="NCBI Taxonomy" id="589873"/>
    <lineage>
        <taxon>Bacteria</taxon>
        <taxon>Pseudomonadati</taxon>
        <taxon>Pseudomonadota</taxon>
        <taxon>Gammaproteobacteria</taxon>
        <taxon>Alteromonadales</taxon>
        <taxon>Alteromonadaceae</taxon>
        <taxon>Alteromonas/Salinimonas group</taxon>
        <taxon>Alteromonas</taxon>
    </lineage>
</organism>
<reference evidence="1 2" key="1">
    <citation type="journal article" date="2018" name="Nat. Biotechnol.">
        <title>A standardized bacterial taxonomy based on genome phylogeny substantially revises the tree of life.</title>
        <authorList>
            <person name="Parks D.H."/>
            <person name="Chuvochina M."/>
            <person name="Waite D.W."/>
            <person name="Rinke C."/>
            <person name="Skarshewski A."/>
            <person name="Chaumeil P.A."/>
            <person name="Hugenholtz P."/>
        </authorList>
    </citation>
    <scope>NUCLEOTIDE SEQUENCE [LARGE SCALE GENOMIC DNA]</scope>
    <source>
        <strain evidence="1">UBA11978</strain>
    </source>
</reference>
<comment type="caution">
    <text evidence="1">The sequence shown here is derived from an EMBL/GenBank/DDBJ whole genome shotgun (WGS) entry which is preliminary data.</text>
</comment>
<gene>
    <name evidence="1" type="ORF">DCW74_01130</name>
</gene>
<dbReference type="Proteomes" id="UP000263517">
    <property type="component" value="Unassembled WGS sequence"/>
</dbReference>